<dbReference type="EMBL" id="JABBNI010000025">
    <property type="protein sequence ID" value="NMM63883.1"/>
    <property type="molecule type" value="Genomic_DNA"/>
</dbReference>
<sequence>MKKKKISFPTAFTVLVIVLILAAVLTYIVPAGTYAKIKYEPDKKVFTMIKPDTSTKELPGTQETLNKMGIKTEIGKFEDGSITKPVAIPGTYEKVTQTPQGFFAVLQSPIKGIYDTIDIITFVLIIGGVIGVLNNTGAFDAGIASLSRATKGREFLLIVVVTVLISIGGTTFGMAEETIALYPVLIPIFIATGYDAIVCIAAIYMGSSIGTMFSTVNPFSSIIASNAAGIKFTQGLTVRIVGLVIATIITIIYILKYAKKVKADATKSLIYAQKEEIEKKFLVDYSDEEAFKFTGRRKLMLIIFALTFVVMVWGVSIKQWWFTEMTALFLCSGIIIGVISGMGEKEFVNKFVAGAGDLIGVALIIGVARSINLVMEQGMISDSILYMASGAVKGMNSMLFVIVMLIVFLVLGFFIPSSSGLAVLSIPIIAPLADTVGLSRDIIISTYQYGQGLMAFITPTGLILATLAMVDVTYDKWLKFIMPLMGYITAFAVVMLLVETVI</sequence>
<evidence type="ECO:0000256" key="2">
    <source>
        <dbReference type="ARBA" id="ARBA00022475"/>
    </source>
</evidence>
<proteinExistence type="predicted"/>
<dbReference type="Pfam" id="PF03606">
    <property type="entry name" value="DcuC"/>
    <property type="match status" value="1"/>
</dbReference>
<feature type="transmembrane region" description="Helical" evidence="6">
    <location>
        <begin position="211"/>
        <end position="230"/>
    </location>
</feature>
<comment type="subcellular location">
    <subcellularLocation>
        <location evidence="1">Cell membrane</location>
        <topology evidence="1">Multi-pass membrane protein</topology>
    </subcellularLocation>
</comment>
<feature type="transmembrane region" description="Helical" evidence="6">
    <location>
        <begin position="155"/>
        <end position="175"/>
    </location>
</feature>
<keyword evidence="8" id="KW-1185">Reference proteome</keyword>
<dbReference type="GO" id="GO:0005886">
    <property type="term" value="C:plasma membrane"/>
    <property type="evidence" value="ECO:0007669"/>
    <property type="project" value="UniProtKB-SubCell"/>
</dbReference>
<dbReference type="AlphaFoldDB" id="A0A7Y0EI31"/>
<evidence type="ECO:0000256" key="1">
    <source>
        <dbReference type="ARBA" id="ARBA00004651"/>
    </source>
</evidence>
<dbReference type="GO" id="GO:0022857">
    <property type="term" value="F:transmembrane transporter activity"/>
    <property type="evidence" value="ECO:0007669"/>
    <property type="project" value="TreeGrafter"/>
</dbReference>
<keyword evidence="5 6" id="KW-0472">Membrane</keyword>
<keyword evidence="4 6" id="KW-1133">Transmembrane helix</keyword>
<evidence type="ECO:0000256" key="3">
    <source>
        <dbReference type="ARBA" id="ARBA00022692"/>
    </source>
</evidence>
<comment type="caution">
    <text evidence="7">The sequence shown here is derived from an EMBL/GenBank/DDBJ whole genome shotgun (WGS) entry which is preliminary data.</text>
</comment>
<evidence type="ECO:0000313" key="7">
    <source>
        <dbReference type="EMBL" id="NMM63883.1"/>
    </source>
</evidence>
<dbReference type="RefSeq" id="WP_169298460.1">
    <property type="nucleotide sequence ID" value="NZ_JABBNI010000025.1"/>
</dbReference>
<evidence type="ECO:0000256" key="6">
    <source>
        <dbReference type="SAM" id="Phobius"/>
    </source>
</evidence>
<evidence type="ECO:0000256" key="4">
    <source>
        <dbReference type="ARBA" id="ARBA00022989"/>
    </source>
</evidence>
<feature type="transmembrane region" description="Helical" evidence="6">
    <location>
        <begin position="181"/>
        <end position="204"/>
    </location>
</feature>
<accession>A0A7Y0EI31</accession>
<dbReference type="InterPro" id="IPR018385">
    <property type="entry name" value="C4_dicarb_anaerob_car-like"/>
</dbReference>
<feature type="transmembrane region" description="Helical" evidence="6">
    <location>
        <begin position="453"/>
        <end position="474"/>
    </location>
</feature>
<feature type="transmembrane region" description="Helical" evidence="6">
    <location>
        <begin position="299"/>
        <end position="315"/>
    </location>
</feature>
<dbReference type="Proteomes" id="UP000537131">
    <property type="component" value="Unassembled WGS sequence"/>
</dbReference>
<feature type="transmembrane region" description="Helical" evidence="6">
    <location>
        <begin position="480"/>
        <end position="498"/>
    </location>
</feature>
<keyword evidence="2" id="KW-1003">Cell membrane</keyword>
<feature type="transmembrane region" description="Helical" evidence="6">
    <location>
        <begin position="236"/>
        <end position="255"/>
    </location>
</feature>
<dbReference type="PANTHER" id="PTHR33362">
    <property type="entry name" value="SIALIC ACID TRAP TRANSPORTER PERMEASE PROTEIN SIAT-RELATED"/>
    <property type="match status" value="1"/>
</dbReference>
<evidence type="ECO:0000313" key="8">
    <source>
        <dbReference type="Proteomes" id="UP000537131"/>
    </source>
</evidence>
<gene>
    <name evidence="7" type="ORF">HBE96_14595</name>
</gene>
<dbReference type="PANTHER" id="PTHR33362:SF3">
    <property type="entry name" value="SIALIC ACID TRAP TRANSPORTER PERMEASE PROTEIN SIAT"/>
    <property type="match status" value="1"/>
</dbReference>
<feature type="transmembrane region" description="Helical" evidence="6">
    <location>
        <begin position="119"/>
        <end position="143"/>
    </location>
</feature>
<feature type="transmembrane region" description="Helical" evidence="6">
    <location>
        <begin position="351"/>
        <end position="375"/>
    </location>
</feature>
<protein>
    <submittedName>
        <fullName evidence="7">YfcC family protein</fullName>
    </submittedName>
</protein>
<feature type="transmembrane region" description="Helical" evidence="6">
    <location>
        <begin position="395"/>
        <end position="415"/>
    </location>
</feature>
<dbReference type="InterPro" id="IPR004681">
    <property type="entry name" value="TRAP_DctM"/>
</dbReference>
<name>A0A7Y0EI31_9CLOT</name>
<reference evidence="7 8" key="1">
    <citation type="submission" date="2020-06" db="EMBL/GenBank/DDBJ databases">
        <title>Complete Genome Sequence of Clostridium muelleri sp. nov. P21T, an Acid-Alcohol Producing Acetogen Isolated from Old Hay.</title>
        <authorList>
            <person name="Duncan K.E."/>
            <person name="Tanner R.S."/>
        </authorList>
    </citation>
    <scope>NUCLEOTIDE SEQUENCE [LARGE SCALE GENOMIC DNA]</scope>
    <source>
        <strain evidence="7 8">P21</strain>
    </source>
</reference>
<keyword evidence="3 6" id="KW-0812">Transmembrane</keyword>
<evidence type="ECO:0000256" key="5">
    <source>
        <dbReference type="ARBA" id="ARBA00023136"/>
    </source>
</evidence>
<organism evidence="7 8">
    <name type="scientific">Clostridium muellerianum</name>
    <dbReference type="NCBI Taxonomy" id="2716538"/>
    <lineage>
        <taxon>Bacteria</taxon>
        <taxon>Bacillati</taxon>
        <taxon>Bacillota</taxon>
        <taxon>Clostridia</taxon>
        <taxon>Eubacteriales</taxon>
        <taxon>Clostridiaceae</taxon>
        <taxon>Clostridium</taxon>
    </lineage>
</organism>